<dbReference type="Pfam" id="PF10884">
    <property type="entry name" value="DUF2683"/>
    <property type="match status" value="1"/>
</dbReference>
<dbReference type="KEGG" id="cant:NCTC13489_00202"/>
<accession>A0A3S4YG07</accession>
<reference evidence="1 2" key="1">
    <citation type="submission" date="2018-12" db="EMBL/GenBank/DDBJ databases">
        <authorList>
            <consortium name="Pathogen Informatics"/>
        </authorList>
    </citation>
    <scope>NUCLEOTIDE SEQUENCE [LARGE SCALE GENOMIC DNA]</scope>
    <source>
        <strain evidence="1 2">NCTC13489</strain>
    </source>
</reference>
<name>A0A3S4YG07_9FLAO</name>
<sequence length="99" mass="11792">MYAKMYIFNITGDRLMNFNILHNFDKNNKMENLIVIPENEKQLSLVKELLQEMKIKYKIEKSSKLEVKDVLALKIEKAREEMEKGELVTVDPHHLWESI</sequence>
<evidence type="ECO:0000313" key="2">
    <source>
        <dbReference type="Proteomes" id="UP000270036"/>
    </source>
</evidence>
<protein>
    <submittedName>
        <fullName evidence="1">Uncharacterized protein</fullName>
    </submittedName>
</protein>
<dbReference type="EMBL" id="LR134441">
    <property type="protein sequence ID" value="VEH95591.1"/>
    <property type="molecule type" value="Genomic_DNA"/>
</dbReference>
<organism evidence="1 2">
    <name type="scientific">Kaistella antarctica</name>
    <dbReference type="NCBI Taxonomy" id="266748"/>
    <lineage>
        <taxon>Bacteria</taxon>
        <taxon>Pseudomonadati</taxon>
        <taxon>Bacteroidota</taxon>
        <taxon>Flavobacteriia</taxon>
        <taxon>Flavobacteriales</taxon>
        <taxon>Weeksellaceae</taxon>
        <taxon>Chryseobacterium group</taxon>
        <taxon>Kaistella</taxon>
    </lineage>
</organism>
<dbReference type="Proteomes" id="UP000270036">
    <property type="component" value="Chromosome"/>
</dbReference>
<proteinExistence type="predicted"/>
<dbReference type="InterPro" id="IPR020271">
    <property type="entry name" value="Uncharacterised_MJ1172"/>
</dbReference>
<dbReference type="AlphaFoldDB" id="A0A3S4YG07"/>
<dbReference type="STRING" id="266748.HY04_02115"/>
<evidence type="ECO:0000313" key="1">
    <source>
        <dbReference type="EMBL" id="VEH95591.1"/>
    </source>
</evidence>
<gene>
    <name evidence="1" type="ORF">NCTC13489_00202</name>
</gene>